<organism evidence="1 2">
    <name type="scientific">Metamycoplasma alkalescens</name>
    <dbReference type="NCBI Taxonomy" id="45363"/>
    <lineage>
        <taxon>Bacteria</taxon>
        <taxon>Bacillati</taxon>
        <taxon>Mycoplasmatota</taxon>
        <taxon>Mycoplasmoidales</taxon>
        <taxon>Metamycoplasmataceae</taxon>
        <taxon>Metamycoplasma</taxon>
    </lineage>
</organism>
<protein>
    <submittedName>
        <fullName evidence="1">Uncharacterized protein</fullName>
    </submittedName>
</protein>
<accession>A0A3B0P4R6</accession>
<gene>
    <name evidence="1" type="ORF">NCTC10135_00419</name>
</gene>
<dbReference type="EMBL" id="LS991949">
    <property type="protein sequence ID" value="SYV89915.1"/>
    <property type="molecule type" value="Genomic_DNA"/>
</dbReference>
<dbReference type="Proteomes" id="UP000259864">
    <property type="component" value="Chromosome 1"/>
</dbReference>
<evidence type="ECO:0000313" key="2">
    <source>
        <dbReference type="Proteomes" id="UP000259864"/>
    </source>
</evidence>
<name>A0A3B0P4R6_9BACT</name>
<sequence length="66" mass="7325">MRYKVGEVYEITQIGYYDNGNQIVAHVMPNIIDGGKITSTLPKEITSLQGMFFQNSGNNLGGISDW</sequence>
<feature type="non-terminal residue" evidence="1">
    <location>
        <position position="66"/>
    </location>
</feature>
<dbReference type="KEGG" id="mala:NCTC10135_00419"/>
<evidence type="ECO:0000313" key="1">
    <source>
        <dbReference type="EMBL" id="SYV89915.1"/>
    </source>
</evidence>
<dbReference type="AlphaFoldDB" id="A0A3B0P4R6"/>
<reference evidence="2" key="1">
    <citation type="submission" date="2018-06" db="EMBL/GenBank/DDBJ databases">
        <authorList>
            <consortium name="Pathogen Informatics"/>
        </authorList>
    </citation>
    <scope>NUCLEOTIDE SEQUENCE [LARGE SCALE GENOMIC DNA]</scope>
    <source>
        <strain evidence="2">NCTC10135</strain>
    </source>
</reference>
<proteinExistence type="predicted"/>